<dbReference type="AlphaFoldDB" id="A0A9D1KQZ9"/>
<evidence type="ECO:0000256" key="1">
    <source>
        <dbReference type="SAM" id="Phobius"/>
    </source>
</evidence>
<feature type="transmembrane region" description="Helical" evidence="1">
    <location>
        <begin position="216"/>
        <end position="233"/>
    </location>
</feature>
<protein>
    <recommendedName>
        <fullName evidence="4">Glycosyltransferase RgtA/B/C/D-like domain-containing protein</fullName>
    </recommendedName>
</protein>
<keyword evidence="1" id="KW-0472">Membrane</keyword>
<feature type="transmembrane region" description="Helical" evidence="1">
    <location>
        <begin position="161"/>
        <end position="179"/>
    </location>
</feature>
<evidence type="ECO:0008006" key="4">
    <source>
        <dbReference type="Google" id="ProtNLM"/>
    </source>
</evidence>
<organism evidence="2 3">
    <name type="scientific">Candidatus Ornithomonoglobus intestinigallinarum</name>
    <dbReference type="NCBI Taxonomy" id="2840894"/>
    <lineage>
        <taxon>Bacteria</taxon>
        <taxon>Bacillati</taxon>
        <taxon>Bacillota</taxon>
        <taxon>Clostridia</taxon>
        <taxon>Candidatus Ornithomonoglobus</taxon>
    </lineage>
</organism>
<feature type="transmembrane region" description="Helical" evidence="1">
    <location>
        <begin position="271"/>
        <end position="290"/>
    </location>
</feature>
<reference evidence="2" key="1">
    <citation type="submission" date="2020-10" db="EMBL/GenBank/DDBJ databases">
        <authorList>
            <person name="Gilroy R."/>
        </authorList>
    </citation>
    <scope>NUCLEOTIDE SEQUENCE</scope>
    <source>
        <strain evidence="2">CHK181-108</strain>
    </source>
</reference>
<evidence type="ECO:0000313" key="3">
    <source>
        <dbReference type="Proteomes" id="UP000824165"/>
    </source>
</evidence>
<dbReference type="EMBL" id="DVLU01000065">
    <property type="protein sequence ID" value="HIT85561.1"/>
    <property type="molecule type" value="Genomic_DNA"/>
</dbReference>
<accession>A0A9D1KQZ9</accession>
<feature type="transmembrane region" description="Helical" evidence="1">
    <location>
        <begin position="302"/>
        <end position="326"/>
    </location>
</feature>
<feature type="transmembrane region" description="Helical" evidence="1">
    <location>
        <begin position="439"/>
        <end position="456"/>
    </location>
</feature>
<keyword evidence="1" id="KW-1133">Transmembrane helix</keyword>
<name>A0A9D1KQZ9_9FIRM</name>
<dbReference type="Proteomes" id="UP000824165">
    <property type="component" value="Unassembled WGS sequence"/>
</dbReference>
<reference evidence="2" key="2">
    <citation type="journal article" date="2021" name="PeerJ">
        <title>Extensive microbial diversity within the chicken gut microbiome revealed by metagenomics and culture.</title>
        <authorList>
            <person name="Gilroy R."/>
            <person name="Ravi A."/>
            <person name="Getino M."/>
            <person name="Pursley I."/>
            <person name="Horton D.L."/>
            <person name="Alikhan N.F."/>
            <person name="Baker D."/>
            <person name="Gharbi K."/>
            <person name="Hall N."/>
            <person name="Watson M."/>
            <person name="Adriaenssens E.M."/>
            <person name="Foster-Nyarko E."/>
            <person name="Jarju S."/>
            <person name="Secka A."/>
            <person name="Antonio M."/>
            <person name="Oren A."/>
            <person name="Chaudhuri R.R."/>
            <person name="La Ragione R."/>
            <person name="Hildebrand F."/>
            <person name="Pallen M.J."/>
        </authorList>
    </citation>
    <scope>NUCLEOTIDE SEQUENCE</scope>
    <source>
        <strain evidence="2">CHK181-108</strain>
    </source>
</reference>
<feature type="transmembrane region" description="Helical" evidence="1">
    <location>
        <begin position="105"/>
        <end position="124"/>
    </location>
</feature>
<feature type="transmembrane region" description="Helical" evidence="1">
    <location>
        <begin position="415"/>
        <end position="432"/>
    </location>
</feature>
<feature type="transmembrane region" description="Helical" evidence="1">
    <location>
        <begin position="20"/>
        <end position="40"/>
    </location>
</feature>
<keyword evidence="1" id="KW-0812">Transmembrane</keyword>
<comment type="caution">
    <text evidence="2">The sequence shown here is derived from an EMBL/GenBank/DDBJ whole genome shotgun (WGS) entry which is preliminary data.</text>
</comment>
<proteinExistence type="predicted"/>
<gene>
    <name evidence="2" type="ORF">IAA60_06605</name>
</gene>
<evidence type="ECO:0000313" key="2">
    <source>
        <dbReference type="EMBL" id="HIT85561.1"/>
    </source>
</evidence>
<sequence>MEKYKHKSGAMRFPQAAVRIAAAAVLLIGALTMGLVNLFFTDEFFDMLDVSTVFSNGLSGIISSQGDPQSIAAGFTVFIIVSLVFCLFLKLASKEHTNAAGVIKTAVWLSVIALGLRCAALLAWNMEPVSDFKTNYELSELLTTIPIGYWGRFLHELGTEYTGVWSAHMPFILYQAIVIKAGISPGLLNAFYGTAACIFTALIAKELFGNKAFATALMFASFNPLAVLYTSVLSNQHPGVMLMAASIWIIIKYRNLAGAAIGAAALGAAQIIRPEMYPAAVGIIIFYIISRIKGDKYAGRRAVVFAAVFIAAIIVCDICMRGGGLISGHIYSGNLGYKLCIGLNKATHGGWSEADAALLHTPELLSETLKERITQPGNLFLLFRKVVYQFGSYSYHWIMNTAEYPLFSHIICRRAVSAYMIIIASVAAIRLIKDKENKLFPIAIILFGYMAAYSLIEIQPRYNFIILPLLTAAAADIQMAQSKPRKKKAERSR</sequence>
<feature type="transmembrane region" description="Helical" evidence="1">
    <location>
        <begin position="71"/>
        <end position="93"/>
    </location>
</feature>
<feature type="transmembrane region" description="Helical" evidence="1">
    <location>
        <begin position="186"/>
        <end position="204"/>
    </location>
</feature>